<dbReference type="GO" id="GO:0000160">
    <property type="term" value="P:phosphorelay signal transduction system"/>
    <property type="evidence" value="ECO:0007669"/>
    <property type="project" value="InterPro"/>
</dbReference>
<dbReference type="SMART" id="SM00267">
    <property type="entry name" value="GGDEF"/>
    <property type="match status" value="1"/>
</dbReference>
<reference evidence="8" key="1">
    <citation type="journal article" date="2017" name="Environ. Microbiol. Rep.">
        <title>Genetic Diversity of Marine Anaerobic Ammonium-Oxidizing Bacteria as Revealed by Genomic and Proteomic Analyses of 'Candidatus Scalindua japonica'.</title>
        <authorList>
            <person name="Oshiki M."/>
            <person name="Mizuto K."/>
            <person name="Kimura Z."/>
            <person name="Kindaichi T."/>
            <person name="Satoh H."/>
            <person name="Okabe S."/>
        </authorList>
    </citation>
    <scope>NUCLEOTIDE SEQUENCE [LARGE SCALE GENOMIC DNA]</scope>
    <source>
        <strain evidence="8">husup-a2</strain>
    </source>
</reference>
<dbReference type="PANTHER" id="PTHR45138">
    <property type="entry name" value="REGULATORY COMPONENTS OF SENSORY TRANSDUCTION SYSTEM"/>
    <property type="match status" value="1"/>
</dbReference>
<gene>
    <name evidence="7" type="ORF">SCALIN_C17_0131</name>
</gene>
<evidence type="ECO:0000259" key="5">
    <source>
        <dbReference type="PROSITE" id="PS50887"/>
    </source>
</evidence>
<name>A0A286TYY9_9BACT</name>
<dbReference type="Proteomes" id="UP000218542">
    <property type="component" value="Unassembled WGS sequence"/>
</dbReference>
<dbReference type="EC" id="2.7.7.65" evidence="1"/>
<evidence type="ECO:0000259" key="6">
    <source>
        <dbReference type="PROSITE" id="PS51832"/>
    </source>
</evidence>
<dbReference type="InterPro" id="IPR000160">
    <property type="entry name" value="GGDEF_dom"/>
</dbReference>
<dbReference type="GO" id="GO:0052621">
    <property type="term" value="F:diguanylate cyclase activity"/>
    <property type="evidence" value="ECO:0007669"/>
    <property type="project" value="UniProtKB-EC"/>
</dbReference>
<dbReference type="Pfam" id="PF00990">
    <property type="entry name" value="GGDEF"/>
    <property type="match status" value="1"/>
</dbReference>
<dbReference type="InterPro" id="IPR037522">
    <property type="entry name" value="HD_GYP_dom"/>
</dbReference>
<evidence type="ECO:0000256" key="3">
    <source>
        <dbReference type="PROSITE-ProRule" id="PRU00169"/>
    </source>
</evidence>
<dbReference type="AlphaFoldDB" id="A0A286TYY9"/>
<dbReference type="CDD" id="cd00077">
    <property type="entry name" value="HDc"/>
    <property type="match status" value="1"/>
</dbReference>
<sequence length="541" mass="62445">MRILIAEDENISRLRLENLLEQIGFEVVSCKDGLEAWNIIQSEDSPNLLILDWMMPGMDGIEICRKVREQAREPYVFVMLLTSKDNRDDLIEGMEAGADDYITKPFNHNELRVRLKAGKRIVELNEELLSVRDNLEKQAIHDKLTGLFNRHYMVDILDKEFSRVMRYQNDLSCLLIDLDYFKEVNDTFGHNFGDLVLREFSSCLEQDERKTDIAIRYGGEEFMLLLPNTGVAGAKKVAEKIRTTCEKKRYSDGKHSTTVTVSIGIASVKHHRLHESKELLGLADKALYRSKAEGRNRVTVYMKQSSGISDGNRIRENKKLEYLKENLSLILEKTKKSSIESLELLTRDIGGDEHKQHNHDVKRYIMLIGERLSLPPAFIETFKRAANFHDNFKVLMKKTFNAKDKLLHKEERTELEDHPYMLSELIELFDFFANEKSILQYHHENFDGTGYPDGLKDCEIPLGARIFAMADAIVAMLSGRRYKNKLSPEEMVVELADKAGSQFDPMLVSLFFNIIETQNLFSVSEDVLEKAHEKIREARLK</sequence>
<dbReference type="PROSITE" id="PS51832">
    <property type="entry name" value="HD_GYP"/>
    <property type="match status" value="1"/>
</dbReference>
<keyword evidence="8" id="KW-1185">Reference proteome</keyword>
<dbReference type="Gene3D" id="1.10.3210.10">
    <property type="entry name" value="Hypothetical protein af1432"/>
    <property type="match status" value="1"/>
</dbReference>
<dbReference type="GO" id="GO:0005886">
    <property type="term" value="C:plasma membrane"/>
    <property type="evidence" value="ECO:0007669"/>
    <property type="project" value="TreeGrafter"/>
</dbReference>
<dbReference type="RefSeq" id="WP_096894488.1">
    <property type="nucleotide sequence ID" value="NZ_BAOS01000017.1"/>
</dbReference>
<comment type="catalytic activity">
    <reaction evidence="2">
        <text>2 GTP = 3',3'-c-di-GMP + 2 diphosphate</text>
        <dbReference type="Rhea" id="RHEA:24898"/>
        <dbReference type="ChEBI" id="CHEBI:33019"/>
        <dbReference type="ChEBI" id="CHEBI:37565"/>
        <dbReference type="ChEBI" id="CHEBI:58805"/>
        <dbReference type="EC" id="2.7.7.65"/>
    </reaction>
</comment>
<keyword evidence="3" id="KW-0597">Phosphoprotein</keyword>
<protein>
    <recommendedName>
        <fullName evidence="1">diguanylate cyclase</fullName>
        <ecNumber evidence="1">2.7.7.65</ecNumber>
    </recommendedName>
</protein>
<evidence type="ECO:0000256" key="2">
    <source>
        <dbReference type="ARBA" id="ARBA00034247"/>
    </source>
</evidence>
<dbReference type="OrthoDB" id="244535at2"/>
<dbReference type="InterPro" id="IPR050469">
    <property type="entry name" value="Diguanylate_Cyclase"/>
</dbReference>
<dbReference type="EMBL" id="BAOS01000017">
    <property type="protein sequence ID" value="GAX61097.1"/>
    <property type="molecule type" value="Genomic_DNA"/>
</dbReference>
<accession>A0A286TYY9</accession>
<dbReference type="Gene3D" id="3.30.70.270">
    <property type="match status" value="1"/>
</dbReference>
<feature type="domain" description="Response regulatory" evidence="4">
    <location>
        <begin position="2"/>
        <end position="119"/>
    </location>
</feature>
<evidence type="ECO:0000259" key="4">
    <source>
        <dbReference type="PROSITE" id="PS50110"/>
    </source>
</evidence>
<dbReference type="GO" id="GO:1902201">
    <property type="term" value="P:negative regulation of bacterial-type flagellum-dependent cell motility"/>
    <property type="evidence" value="ECO:0007669"/>
    <property type="project" value="TreeGrafter"/>
</dbReference>
<dbReference type="CDD" id="cd17574">
    <property type="entry name" value="REC_OmpR"/>
    <property type="match status" value="1"/>
</dbReference>
<dbReference type="InterPro" id="IPR043128">
    <property type="entry name" value="Rev_trsase/Diguanyl_cyclase"/>
</dbReference>
<dbReference type="PANTHER" id="PTHR45138:SF9">
    <property type="entry name" value="DIGUANYLATE CYCLASE DGCM-RELATED"/>
    <property type="match status" value="1"/>
</dbReference>
<dbReference type="PROSITE" id="PS50887">
    <property type="entry name" value="GGDEF"/>
    <property type="match status" value="1"/>
</dbReference>
<comment type="caution">
    <text evidence="7">The sequence shown here is derived from an EMBL/GenBank/DDBJ whole genome shotgun (WGS) entry which is preliminary data.</text>
</comment>
<dbReference type="FunFam" id="3.30.70.270:FF:000001">
    <property type="entry name" value="Diguanylate cyclase domain protein"/>
    <property type="match status" value="1"/>
</dbReference>
<dbReference type="GO" id="GO:0043709">
    <property type="term" value="P:cell adhesion involved in single-species biofilm formation"/>
    <property type="evidence" value="ECO:0007669"/>
    <property type="project" value="TreeGrafter"/>
</dbReference>
<organism evidence="7 8">
    <name type="scientific">Candidatus Scalindua japonica</name>
    <dbReference type="NCBI Taxonomy" id="1284222"/>
    <lineage>
        <taxon>Bacteria</taxon>
        <taxon>Pseudomonadati</taxon>
        <taxon>Planctomycetota</taxon>
        <taxon>Candidatus Brocadiia</taxon>
        <taxon>Candidatus Brocadiales</taxon>
        <taxon>Candidatus Scalinduaceae</taxon>
        <taxon>Candidatus Scalindua</taxon>
    </lineage>
</organism>
<dbReference type="Pfam" id="PF13487">
    <property type="entry name" value="HD_5"/>
    <property type="match status" value="1"/>
</dbReference>
<dbReference type="InterPro" id="IPR001789">
    <property type="entry name" value="Sig_transdc_resp-reg_receiver"/>
</dbReference>
<dbReference type="SUPFAM" id="SSF55073">
    <property type="entry name" value="Nucleotide cyclase"/>
    <property type="match status" value="1"/>
</dbReference>
<evidence type="ECO:0000313" key="8">
    <source>
        <dbReference type="Proteomes" id="UP000218542"/>
    </source>
</evidence>
<feature type="domain" description="GGDEF" evidence="5">
    <location>
        <begin position="169"/>
        <end position="303"/>
    </location>
</feature>
<feature type="modified residue" description="4-aspartylphosphate" evidence="3">
    <location>
        <position position="52"/>
    </location>
</feature>
<dbReference type="SUPFAM" id="SSF109604">
    <property type="entry name" value="HD-domain/PDEase-like"/>
    <property type="match status" value="1"/>
</dbReference>
<dbReference type="NCBIfam" id="TIGR00254">
    <property type="entry name" value="GGDEF"/>
    <property type="match status" value="1"/>
</dbReference>
<dbReference type="Gene3D" id="3.40.50.2300">
    <property type="match status" value="1"/>
</dbReference>
<dbReference type="InterPro" id="IPR011006">
    <property type="entry name" value="CheY-like_superfamily"/>
</dbReference>
<feature type="domain" description="HD-GYP" evidence="6">
    <location>
        <begin position="331"/>
        <end position="527"/>
    </location>
</feature>
<dbReference type="PROSITE" id="PS50110">
    <property type="entry name" value="RESPONSE_REGULATORY"/>
    <property type="match status" value="1"/>
</dbReference>
<dbReference type="Pfam" id="PF00072">
    <property type="entry name" value="Response_reg"/>
    <property type="match status" value="1"/>
</dbReference>
<dbReference type="InterPro" id="IPR029787">
    <property type="entry name" value="Nucleotide_cyclase"/>
</dbReference>
<dbReference type="SMART" id="SM00448">
    <property type="entry name" value="REC"/>
    <property type="match status" value="1"/>
</dbReference>
<dbReference type="InterPro" id="IPR003607">
    <property type="entry name" value="HD/PDEase_dom"/>
</dbReference>
<evidence type="ECO:0000256" key="1">
    <source>
        <dbReference type="ARBA" id="ARBA00012528"/>
    </source>
</evidence>
<dbReference type="CDD" id="cd01949">
    <property type="entry name" value="GGDEF"/>
    <property type="match status" value="1"/>
</dbReference>
<evidence type="ECO:0000313" key="7">
    <source>
        <dbReference type="EMBL" id="GAX61097.1"/>
    </source>
</evidence>
<proteinExistence type="predicted"/>
<dbReference type="SUPFAM" id="SSF52172">
    <property type="entry name" value="CheY-like"/>
    <property type="match status" value="1"/>
</dbReference>